<dbReference type="AlphaFoldDB" id="A0A2U9B797"/>
<name>A0A2U9B797_SCOMX</name>
<feature type="compositionally biased region" description="Polar residues" evidence="1">
    <location>
        <begin position="61"/>
        <end position="70"/>
    </location>
</feature>
<reference evidence="2 3" key="1">
    <citation type="submission" date="2017-12" db="EMBL/GenBank/DDBJ databases">
        <title>Integrating genomic resources of turbot (Scophthalmus maximus) in depth evaluation of genetic and physical mapping variation across individuals.</title>
        <authorList>
            <person name="Martinez P."/>
        </authorList>
    </citation>
    <scope>NUCLEOTIDE SEQUENCE [LARGE SCALE GENOMIC DNA]</scope>
</reference>
<evidence type="ECO:0000256" key="1">
    <source>
        <dbReference type="SAM" id="MobiDB-lite"/>
    </source>
</evidence>
<keyword evidence="3" id="KW-1185">Reference proteome</keyword>
<sequence length="88" mass="9581">MCKKQLHSVSSKVFLFSQQDVPGKASHREETEVVQFVRLTVRQLRSLSLLPPFTSLQMGFSSHGTSSHLSADTPAARRPAAEEGGTGI</sequence>
<gene>
    <name evidence="2" type="ORF">SMAX5B_018882</name>
</gene>
<dbReference type="Proteomes" id="UP000246464">
    <property type="component" value="Chromosome 4"/>
</dbReference>
<evidence type="ECO:0000313" key="2">
    <source>
        <dbReference type="EMBL" id="AWO99641.1"/>
    </source>
</evidence>
<dbReference type="EMBL" id="CP026246">
    <property type="protein sequence ID" value="AWO99641.1"/>
    <property type="molecule type" value="Genomic_DNA"/>
</dbReference>
<feature type="region of interest" description="Disordered" evidence="1">
    <location>
        <begin position="61"/>
        <end position="88"/>
    </location>
</feature>
<evidence type="ECO:0000313" key="3">
    <source>
        <dbReference type="Proteomes" id="UP000246464"/>
    </source>
</evidence>
<proteinExistence type="predicted"/>
<organism evidence="2 3">
    <name type="scientific">Scophthalmus maximus</name>
    <name type="common">Turbot</name>
    <name type="synonym">Psetta maxima</name>
    <dbReference type="NCBI Taxonomy" id="52904"/>
    <lineage>
        <taxon>Eukaryota</taxon>
        <taxon>Metazoa</taxon>
        <taxon>Chordata</taxon>
        <taxon>Craniata</taxon>
        <taxon>Vertebrata</taxon>
        <taxon>Euteleostomi</taxon>
        <taxon>Actinopterygii</taxon>
        <taxon>Neopterygii</taxon>
        <taxon>Teleostei</taxon>
        <taxon>Neoteleostei</taxon>
        <taxon>Acanthomorphata</taxon>
        <taxon>Carangaria</taxon>
        <taxon>Pleuronectiformes</taxon>
        <taxon>Pleuronectoidei</taxon>
        <taxon>Scophthalmidae</taxon>
        <taxon>Scophthalmus</taxon>
    </lineage>
</organism>
<accession>A0A2U9B797</accession>
<protein>
    <submittedName>
        <fullName evidence="2">Uncharacterized protein</fullName>
    </submittedName>
</protein>